<feature type="zinc finger region" description="FLZ-type" evidence="5">
    <location>
        <begin position="63"/>
        <end position="107"/>
    </location>
</feature>
<dbReference type="GO" id="GO:0005737">
    <property type="term" value="C:cytoplasm"/>
    <property type="evidence" value="ECO:0007669"/>
    <property type="project" value="UniProtKB-SubCell"/>
</dbReference>
<keyword evidence="3" id="KW-0963">Cytoplasm</keyword>
<evidence type="ECO:0000256" key="6">
    <source>
        <dbReference type="SAM" id="MobiDB-lite"/>
    </source>
</evidence>
<proteinExistence type="inferred from homology"/>
<protein>
    <submittedName>
        <fullName evidence="9">FCS-Like Zinc finger 5</fullName>
    </submittedName>
</protein>
<dbReference type="InterPro" id="IPR007650">
    <property type="entry name" value="Zf-FLZ_dom"/>
</dbReference>
<dbReference type="PANTHER" id="PTHR33059">
    <property type="entry name" value="FCS-LIKE ZINC FINGER 5"/>
    <property type="match status" value="1"/>
</dbReference>
<evidence type="ECO:0000259" key="7">
    <source>
        <dbReference type="PROSITE" id="PS51795"/>
    </source>
</evidence>
<feature type="region of interest" description="Disordered" evidence="6">
    <location>
        <begin position="113"/>
        <end position="139"/>
    </location>
</feature>
<dbReference type="Pfam" id="PF04570">
    <property type="entry name" value="zf-FLZ"/>
    <property type="match status" value="1"/>
</dbReference>
<evidence type="ECO:0000256" key="5">
    <source>
        <dbReference type="PROSITE-ProRule" id="PRU01131"/>
    </source>
</evidence>
<feature type="compositionally biased region" description="Polar residues" evidence="6">
    <location>
        <begin position="44"/>
        <end position="53"/>
    </location>
</feature>
<comment type="subcellular location">
    <subcellularLocation>
        <location evidence="1">Cytoplasm</location>
    </subcellularLocation>
</comment>
<evidence type="ECO:0000256" key="4">
    <source>
        <dbReference type="ARBA" id="ARBA00022723"/>
    </source>
</evidence>
<dbReference type="Proteomes" id="UP000504607">
    <property type="component" value="Chromosome 3"/>
</dbReference>
<evidence type="ECO:0000313" key="8">
    <source>
        <dbReference type="Proteomes" id="UP000504607"/>
    </source>
</evidence>
<dbReference type="RefSeq" id="XP_029119356.1">
    <property type="nucleotide sequence ID" value="XM_029263523.1"/>
</dbReference>
<name>A0A8N4F2Y4_ELAGV</name>
<sequence>MLPGKRRRPPMRRSTSVTVFSEADLAAASAASDDGGHQRRRQTAPRSTQRRSFSTFELAGTAPFLSSCGLCKRHLGPGIDTYIYRGEIAFCSLQCREHQIKLDDQKEKQKCSLTSLRTEAPPATAGSEASSNGETVAAA</sequence>
<keyword evidence="8" id="KW-1185">Reference proteome</keyword>
<feature type="compositionally biased region" description="Polar residues" evidence="6">
    <location>
        <begin position="127"/>
        <end position="139"/>
    </location>
</feature>
<dbReference type="AlphaFoldDB" id="A0A8N4F2Y4"/>
<evidence type="ECO:0000256" key="2">
    <source>
        <dbReference type="ARBA" id="ARBA00009374"/>
    </source>
</evidence>
<evidence type="ECO:0000313" key="9">
    <source>
        <dbReference type="RefSeq" id="XP_029119356.1"/>
    </source>
</evidence>
<comment type="similarity">
    <text evidence="2">Belongs to the FLZ family.</text>
</comment>
<reference evidence="9" key="1">
    <citation type="submission" date="2025-08" db="UniProtKB">
        <authorList>
            <consortium name="RefSeq"/>
        </authorList>
    </citation>
    <scope>IDENTIFICATION</scope>
</reference>
<evidence type="ECO:0000256" key="1">
    <source>
        <dbReference type="ARBA" id="ARBA00004496"/>
    </source>
</evidence>
<dbReference type="PANTHER" id="PTHR33059:SF4">
    <property type="entry name" value="FCS-LIKE ZINC FINGER 5"/>
    <property type="match status" value="1"/>
</dbReference>
<accession>A0A8N4F2Y4</accession>
<evidence type="ECO:0000256" key="3">
    <source>
        <dbReference type="ARBA" id="ARBA00022490"/>
    </source>
</evidence>
<dbReference type="GO" id="GO:0046872">
    <property type="term" value="F:metal ion binding"/>
    <property type="evidence" value="ECO:0007669"/>
    <property type="project" value="UniProtKB-KW"/>
</dbReference>
<dbReference type="OrthoDB" id="1925036at2759"/>
<gene>
    <name evidence="9" type="primary">LOC105041641</name>
</gene>
<dbReference type="PROSITE" id="PS51795">
    <property type="entry name" value="ZF_FLZ"/>
    <property type="match status" value="1"/>
</dbReference>
<keyword evidence="4" id="KW-0479">Metal-binding</keyword>
<dbReference type="KEGG" id="egu:105041641"/>
<feature type="domain" description="FLZ-type" evidence="7">
    <location>
        <begin position="63"/>
        <end position="107"/>
    </location>
</feature>
<organism evidence="8 9">
    <name type="scientific">Elaeis guineensis var. tenera</name>
    <name type="common">Oil palm</name>
    <dbReference type="NCBI Taxonomy" id="51953"/>
    <lineage>
        <taxon>Eukaryota</taxon>
        <taxon>Viridiplantae</taxon>
        <taxon>Streptophyta</taxon>
        <taxon>Embryophyta</taxon>
        <taxon>Tracheophyta</taxon>
        <taxon>Spermatophyta</taxon>
        <taxon>Magnoliopsida</taxon>
        <taxon>Liliopsida</taxon>
        <taxon>Arecaceae</taxon>
        <taxon>Arecoideae</taxon>
        <taxon>Cocoseae</taxon>
        <taxon>Elaeidinae</taxon>
        <taxon>Elaeis</taxon>
    </lineage>
</organism>
<feature type="region of interest" description="Disordered" evidence="6">
    <location>
        <begin position="28"/>
        <end position="53"/>
    </location>
</feature>